<reference evidence="1 2" key="1">
    <citation type="submission" date="2021-06" db="EMBL/GenBank/DDBJ databases">
        <authorList>
            <person name="Kallberg Y."/>
            <person name="Tangrot J."/>
            <person name="Rosling A."/>
        </authorList>
    </citation>
    <scope>NUCLEOTIDE SEQUENCE [LARGE SCALE GENOMIC DNA]</scope>
    <source>
        <strain evidence="1 2">120-4 pot B 10/14</strain>
    </source>
</reference>
<protein>
    <submittedName>
        <fullName evidence="1">13907_t:CDS:1</fullName>
    </submittedName>
</protein>
<dbReference type="Proteomes" id="UP000789901">
    <property type="component" value="Unassembled WGS sequence"/>
</dbReference>
<dbReference type="EMBL" id="CAJVQB010009152">
    <property type="protein sequence ID" value="CAG8727237.1"/>
    <property type="molecule type" value="Genomic_DNA"/>
</dbReference>
<keyword evidence="2" id="KW-1185">Reference proteome</keyword>
<gene>
    <name evidence="1" type="ORF">GMARGA_LOCUS14040</name>
</gene>
<proteinExistence type="predicted"/>
<comment type="caution">
    <text evidence="1">The sequence shown here is derived from an EMBL/GenBank/DDBJ whole genome shotgun (WGS) entry which is preliminary data.</text>
</comment>
<accession>A0ABN7V3T0</accession>
<evidence type="ECO:0000313" key="2">
    <source>
        <dbReference type="Proteomes" id="UP000789901"/>
    </source>
</evidence>
<name>A0ABN7V3T0_GIGMA</name>
<evidence type="ECO:0000313" key="1">
    <source>
        <dbReference type="EMBL" id="CAG8727237.1"/>
    </source>
</evidence>
<organism evidence="1 2">
    <name type="scientific">Gigaspora margarita</name>
    <dbReference type="NCBI Taxonomy" id="4874"/>
    <lineage>
        <taxon>Eukaryota</taxon>
        <taxon>Fungi</taxon>
        <taxon>Fungi incertae sedis</taxon>
        <taxon>Mucoromycota</taxon>
        <taxon>Glomeromycotina</taxon>
        <taxon>Glomeromycetes</taxon>
        <taxon>Diversisporales</taxon>
        <taxon>Gigasporaceae</taxon>
        <taxon>Gigaspora</taxon>
    </lineage>
</organism>
<sequence>MDQLLGLNNQFEQLLEKVNQIYKSWLVLQQTNAREELLRMIQELLSHLLDPTITCTRGCPTRAESMEHITMLAIIVEPALISLVK</sequence>